<dbReference type="EMBL" id="JAPUUL010001407">
    <property type="protein sequence ID" value="KAJ8127488.1"/>
    <property type="molecule type" value="Genomic_DNA"/>
</dbReference>
<proteinExistence type="predicted"/>
<evidence type="ECO:0000313" key="2">
    <source>
        <dbReference type="Proteomes" id="UP001153332"/>
    </source>
</evidence>
<name>A0ACC2JJ02_9PEZI</name>
<dbReference type="Proteomes" id="UP001153332">
    <property type="component" value="Unassembled WGS sequence"/>
</dbReference>
<protein>
    <submittedName>
        <fullName evidence="1">Uncharacterized protein</fullName>
    </submittedName>
</protein>
<accession>A0ACC2JJ02</accession>
<reference evidence="1" key="1">
    <citation type="submission" date="2022-12" db="EMBL/GenBank/DDBJ databases">
        <title>Genome Sequence of Lasiodiplodia mahajangana.</title>
        <authorList>
            <person name="Buettner E."/>
        </authorList>
    </citation>
    <scope>NUCLEOTIDE SEQUENCE</scope>
    <source>
        <strain evidence="1">VT137</strain>
    </source>
</reference>
<organism evidence="1 2">
    <name type="scientific">Lasiodiplodia mahajangana</name>
    <dbReference type="NCBI Taxonomy" id="1108764"/>
    <lineage>
        <taxon>Eukaryota</taxon>
        <taxon>Fungi</taxon>
        <taxon>Dikarya</taxon>
        <taxon>Ascomycota</taxon>
        <taxon>Pezizomycotina</taxon>
        <taxon>Dothideomycetes</taxon>
        <taxon>Dothideomycetes incertae sedis</taxon>
        <taxon>Botryosphaeriales</taxon>
        <taxon>Botryosphaeriaceae</taxon>
        <taxon>Lasiodiplodia</taxon>
    </lineage>
</organism>
<comment type="caution">
    <text evidence="1">The sequence shown here is derived from an EMBL/GenBank/DDBJ whole genome shotgun (WGS) entry which is preliminary data.</text>
</comment>
<gene>
    <name evidence="1" type="ORF">O1611_g6148</name>
</gene>
<evidence type="ECO:0000313" key="1">
    <source>
        <dbReference type="EMBL" id="KAJ8127488.1"/>
    </source>
</evidence>
<keyword evidence="2" id="KW-1185">Reference proteome</keyword>
<sequence length="523" mass="58749">MSKPPEYAGNFGAEQPTLRILTEGCLDLFDQCVAIPNLSLRSKKWFENNLARLRRWAVGFGVQKVGIASLDYCLEGHDAVRKVISNLLDGIAVALKHHLASGSEQSREVDSTSNDEHPKDLVPIDFELTDGSRLDGTGEIDTMLGEQAYYINMLIRSLARLSLLIGQSGDKFRHKLADADLDNADSGLVSEYEQFRNYLITKVLWTGSLERALLIKLGAMITPYPYATAVKVIIRAWLKNRLTPVQTRLIQANVMRRHRLRFARGRSGVLVQEKPAALPVDKPAAPSQSQIEPGKSKPESSATTGNSRSATPKAPVPRHADRAPDDHTAAGVRSELSASPNVTRTGQTLDYPTLPNLESDPRCPYCSFVLTPEHGSSKDKWRDHLAHDLSPYTCVFEDCDSPLGLYVKREEWMNHIRINHSVTQWTCSLCFNPHEGPYFTSVEEWNSHMKGHHAGHFEREELSLLCNAEKRRIIPPVSCPLCLDDRRRLQLENNDHIAEHLEQFSLYALQWDIGEDDDTRDTS</sequence>